<dbReference type="EMBL" id="JACASW010000001">
    <property type="protein sequence ID" value="NWK05768.1"/>
    <property type="molecule type" value="Genomic_DNA"/>
</dbReference>
<sequence>MTDAEQEKIATFRKNIAESLRILDEIVEIIRFQDNPEDTVIDQKLEEIRKILSQ</sequence>
<accession>A0A7K4NTP4</accession>
<comment type="caution">
    <text evidence="1">The sequence shown here is derived from an EMBL/GenBank/DDBJ whole genome shotgun (WGS) entry which is preliminary data.</text>
</comment>
<name>A0A7K4NTP4_9ARCH</name>
<gene>
    <name evidence="1" type="ORF">HX827_00280</name>
</gene>
<dbReference type="Proteomes" id="UP000534207">
    <property type="component" value="Unassembled WGS sequence"/>
</dbReference>
<organism evidence="1 2">
    <name type="scientific">Marine Group I thaumarchaeote</name>
    <dbReference type="NCBI Taxonomy" id="2511932"/>
    <lineage>
        <taxon>Archaea</taxon>
        <taxon>Nitrososphaerota</taxon>
        <taxon>Marine Group I</taxon>
    </lineage>
</organism>
<reference evidence="1 2" key="1">
    <citation type="journal article" date="2019" name="Environ. Microbiol.">
        <title>Genomics insights into ecotype formation of ammonia-oxidizing archaea in the deep ocean.</title>
        <authorList>
            <person name="Wang Y."/>
            <person name="Huang J.M."/>
            <person name="Cui G.J."/>
            <person name="Nunoura T."/>
            <person name="Takaki Y."/>
            <person name="Li W.L."/>
            <person name="Li J."/>
            <person name="Gao Z.M."/>
            <person name="Takai K."/>
            <person name="Zhang A.Q."/>
            <person name="Stepanauskas R."/>
        </authorList>
    </citation>
    <scope>NUCLEOTIDE SEQUENCE [LARGE SCALE GENOMIC DNA]</scope>
    <source>
        <strain evidence="1 2">G13</strain>
    </source>
</reference>
<proteinExistence type="predicted"/>
<dbReference type="AlphaFoldDB" id="A0A7K4NTP4"/>
<evidence type="ECO:0000313" key="1">
    <source>
        <dbReference type="EMBL" id="NWK05768.1"/>
    </source>
</evidence>
<protein>
    <submittedName>
        <fullName evidence="1">Uncharacterized protein</fullName>
    </submittedName>
</protein>
<evidence type="ECO:0000313" key="2">
    <source>
        <dbReference type="Proteomes" id="UP000534207"/>
    </source>
</evidence>